<name>A0AAU8CSL4_9HYPH</name>
<gene>
    <name evidence="2" type="ORF">ABVK50_04655</name>
</gene>
<dbReference type="InterPro" id="IPR020080">
    <property type="entry name" value="OM_adhesin/peptidase_omptin"/>
</dbReference>
<dbReference type="Pfam" id="PF01278">
    <property type="entry name" value="Omptin"/>
    <property type="match status" value="1"/>
</dbReference>
<dbReference type="Gene3D" id="2.40.128.90">
    <property type="entry name" value="OMPT-like"/>
    <property type="match status" value="1"/>
</dbReference>
<dbReference type="GO" id="GO:0004190">
    <property type="term" value="F:aspartic-type endopeptidase activity"/>
    <property type="evidence" value="ECO:0007669"/>
    <property type="project" value="UniProtKB-EC"/>
</dbReference>
<protein>
    <submittedName>
        <fullName evidence="2">Omptin family outer membrane protease</fullName>
        <ecNumber evidence="2">3.4.23.49</ecNumber>
    </submittedName>
</protein>
<reference evidence="2" key="1">
    <citation type="submission" date="2024-06" db="EMBL/GenBank/DDBJ databases">
        <title>Mesorhizobium karijinii sp. nov., a symbiont of the iconic Swainsona formosa from arid Australia.</title>
        <authorList>
            <person name="Hill Y.J."/>
            <person name="Watkin E.L.J."/>
            <person name="O'Hara G.W."/>
            <person name="Terpolilli J."/>
            <person name="Tye M.L."/>
            <person name="Kohlmeier M.G."/>
        </authorList>
    </citation>
    <scope>NUCLEOTIDE SEQUENCE</scope>
    <source>
        <strain evidence="2">WSM2240</strain>
    </source>
</reference>
<dbReference type="EMBL" id="CP159253">
    <property type="protein sequence ID" value="XCG49839.1"/>
    <property type="molecule type" value="Genomic_DNA"/>
</dbReference>
<organism evidence="2">
    <name type="scientific">Mesorhizobium sp. WSM2240</name>
    <dbReference type="NCBI Taxonomy" id="3228851"/>
    <lineage>
        <taxon>Bacteria</taxon>
        <taxon>Pseudomonadati</taxon>
        <taxon>Pseudomonadota</taxon>
        <taxon>Alphaproteobacteria</taxon>
        <taxon>Hyphomicrobiales</taxon>
        <taxon>Phyllobacteriaceae</taxon>
        <taxon>Mesorhizobium</taxon>
    </lineage>
</organism>
<keyword evidence="2" id="KW-0645">Protease</keyword>
<keyword evidence="2" id="KW-0378">Hydrolase</keyword>
<sequence>MLQTYVQSPNGRTRAAAREQRQAGPSTAAARAECKSEAAHGVSDVRNLYTEALDETRGQLMKRAVIGSVVTFCFLMATSSFAAADDVVFSSDAGNFIVFGGLSLANIKAQEFVYGDEEECTGADSKCSQLNWQSKGVTLFTLGADAQIDNDWSLKGNVSLGVGGNGHMVDTDWEVPGHDDWSHRSIHPHAKLDHYVAGAIELDRIIYSNETSSFSVGAGFRYTDVKWTDYGGSGIYSSKHGFRDQPVAWPDGARGISYRQKIPVGFLSLGGKQALGNLTISGGLLGGLSLGIRGIDDHWTRQFRAYDDMDPAPTIGATVGVNYALTPGASLYLSGSCERVFQQLGKSQEQNTVDGTRSAWEKDVTGANFESMSVSFGLKGSF</sequence>
<dbReference type="GO" id="GO:0009279">
    <property type="term" value="C:cell outer membrane"/>
    <property type="evidence" value="ECO:0007669"/>
    <property type="project" value="InterPro"/>
</dbReference>
<dbReference type="EC" id="3.4.23.49" evidence="2"/>
<evidence type="ECO:0000313" key="2">
    <source>
        <dbReference type="EMBL" id="XCG49839.1"/>
    </source>
</evidence>
<accession>A0AAU8CSL4</accession>
<dbReference type="InterPro" id="IPR000036">
    <property type="entry name" value="Peptidase_A26_omptin"/>
</dbReference>
<dbReference type="InterPro" id="IPR053724">
    <property type="entry name" value="OMP_A26_sf"/>
</dbReference>
<proteinExistence type="predicted"/>
<dbReference type="GO" id="GO:0006508">
    <property type="term" value="P:proteolysis"/>
    <property type="evidence" value="ECO:0007669"/>
    <property type="project" value="UniProtKB-KW"/>
</dbReference>
<dbReference type="PRINTS" id="PR00482">
    <property type="entry name" value="OMPTIN"/>
</dbReference>
<evidence type="ECO:0000256" key="1">
    <source>
        <dbReference type="SAM" id="MobiDB-lite"/>
    </source>
</evidence>
<dbReference type="SUPFAM" id="SSF69917">
    <property type="entry name" value="OMPT-like"/>
    <property type="match status" value="1"/>
</dbReference>
<dbReference type="AlphaFoldDB" id="A0AAU8CSL4"/>
<feature type="region of interest" description="Disordered" evidence="1">
    <location>
        <begin position="1"/>
        <end position="26"/>
    </location>
</feature>
<feature type="compositionally biased region" description="Polar residues" evidence="1">
    <location>
        <begin position="1"/>
        <end position="11"/>
    </location>
</feature>
<dbReference type="RefSeq" id="WP_353642631.1">
    <property type="nucleotide sequence ID" value="NZ_CP159253.1"/>
</dbReference>